<feature type="chain" id="PRO_5016254214" evidence="1">
    <location>
        <begin position="24"/>
        <end position="314"/>
    </location>
</feature>
<reference evidence="2 3" key="1">
    <citation type="journal article" date="2018" name="Genet. Mol. Biol.">
        <title>The genome sequence of Dyella jiangningensis FCAV SCS01 from a lignocellulose-decomposing microbial consortium metagenome reveals potential for biotechnological applications.</title>
        <authorList>
            <person name="Desiderato J.G."/>
            <person name="Alvarenga D.O."/>
            <person name="Constancio M.T.L."/>
            <person name="Alves L.M.C."/>
            <person name="Varani A.M."/>
        </authorList>
    </citation>
    <scope>NUCLEOTIDE SEQUENCE [LARGE SCALE GENOMIC DNA]</scope>
    <source>
        <strain evidence="2 3">FCAV SCS01</strain>
    </source>
</reference>
<protein>
    <submittedName>
        <fullName evidence="2">Uncharacterized protein</fullName>
    </submittedName>
</protein>
<dbReference type="InterPro" id="IPR011659">
    <property type="entry name" value="WD40"/>
</dbReference>
<dbReference type="InterPro" id="IPR011042">
    <property type="entry name" value="6-blade_b-propeller_TolB-like"/>
</dbReference>
<dbReference type="Pfam" id="PF07676">
    <property type="entry name" value="PD40"/>
    <property type="match status" value="2"/>
</dbReference>
<accession>A0A328P604</accession>
<dbReference type="SUPFAM" id="SSF82171">
    <property type="entry name" value="DPP6 N-terminal domain-like"/>
    <property type="match status" value="1"/>
</dbReference>
<dbReference type="AlphaFoldDB" id="A0A328P604"/>
<dbReference type="RefSeq" id="WP_111980499.1">
    <property type="nucleotide sequence ID" value="NZ_NFZS01000001.1"/>
</dbReference>
<dbReference type="OrthoDB" id="240809at2"/>
<dbReference type="Gene3D" id="2.120.10.30">
    <property type="entry name" value="TolB, C-terminal domain"/>
    <property type="match status" value="1"/>
</dbReference>
<organism evidence="2 3">
    <name type="scientific">Dyella jiangningensis</name>
    <dbReference type="NCBI Taxonomy" id="1379159"/>
    <lineage>
        <taxon>Bacteria</taxon>
        <taxon>Pseudomonadati</taxon>
        <taxon>Pseudomonadota</taxon>
        <taxon>Gammaproteobacteria</taxon>
        <taxon>Lysobacterales</taxon>
        <taxon>Rhodanobacteraceae</taxon>
        <taxon>Dyella</taxon>
    </lineage>
</organism>
<evidence type="ECO:0000313" key="3">
    <source>
        <dbReference type="Proteomes" id="UP000248926"/>
    </source>
</evidence>
<keyword evidence="3" id="KW-1185">Reference proteome</keyword>
<keyword evidence="1" id="KW-0732">Signal</keyword>
<evidence type="ECO:0000256" key="1">
    <source>
        <dbReference type="SAM" id="SignalP"/>
    </source>
</evidence>
<dbReference type="Proteomes" id="UP000248926">
    <property type="component" value="Unassembled WGS sequence"/>
</dbReference>
<dbReference type="EMBL" id="NFZS01000001">
    <property type="protein sequence ID" value="RAO76416.1"/>
    <property type="molecule type" value="Genomic_DNA"/>
</dbReference>
<name>A0A328P604_9GAMM</name>
<comment type="caution">
    <text evidence="2">The sequence shown here is derived from an EMBL/GenBank/DDBJ whole genome shotgun (WGS) entry which is preliminary data.</text>
</comment>
<gene>
    <name evidence="2" type="ORF">CA260_00275</name>
</gene>
<proteinExistence type="predicted"/>
<evidence type="ECO:0000313" key="2">
    <source>
        <dbReference type="EMBL" id="RAO76416.1"/>
    </source>
</evidence>
<sequence length="314" mass="33864">MWQQMICVVLVLISPLITLSPDAPTLFTPGDHGDAVSPAFTPDGNTVYFMRGTDQGASVMSSRRVNGKWAAPVVAPFSGHWRDGDPSMAPDGSFLVFASNRPATNDGQPIDAVRNGKVFKGQGMNLWRVDRKGDGWSEPVRLPDAVNTCNSTFAPSIAQDGSIYYIGCAPDGVLRPLHTAYENGRYTAPYVVAVGDKQAQIRDVAIAPDRSFMVFSIKLDPRQPYRLAISFHTAQNWSEPQDLGDAVNGGTHSMGSQLGCDHRTLYYSSDRATPSDGSAPAAKGDDHIWRISLLPWLEAHGETAPTVPATCTTG</sequence>
<feature type="signal peptide" evidence="1">
    <location>
        <begin position="1"/>
        <end position="23"/>
    </location>
</feature>